<dbReference type="InterPro" id="IPR001769">
    <property type="entry name" value="Gingipain"/>
</dbReference>
<comment type="caution">
    <text evidence="3">The sequence shown here is derived from an EMBL/GenBank/DDBJ whole genome shotgun (WGS) entry which is preliminary data.</text>
</comment>
<dbReference type="Gene3D" id="3.40.50.10390">
    <property type="entry name" value="Gingipain r, domain 1"/>
    <property type="match status" value="1"/>
</dbReference>
<accession>A0A7V4CHC5</accession>
<protein>
    <recommendedName>
        <fullName evidence="2">Gingipain domain-containing protein</fullName>
    </recommendedName>
</protein>
<evidence type="ECO:0000256" key="1">
    <source>
        <dbReference type="ARBA" id="ARBA00022729"/>
    </source>
</evidence>
<dbReference type="GO" id="GO:0006508">
    <property type="term" value="P:proteolysis"/>
    <property type="evidence" value="ECO:0007669"/>
    <property type="project" value="InterPro"/>
</dbReference>
<organism evidence="3">
    <name type="scientific">candidate division WOR-3 bacterium</name>
    <dbReference type="NCBI Taxonomy" id="2052148"/>
    <lineage>
        <taxon>Bacteria</taxon>
        <taxon>Bacteria division WOR-3</taxon>
    </lineage>
</organism>
<sequence length="1083" mass="124136">MSLLFIVFLFNFNGARYLIITPDEYKPILEELANWKNEKGIKSYIATLSQTGRTLDSIKNYIINAYNNWPIKPEFILLAGAPNFIPSYNSRIDDYYGNLTGNYLIEIPVGRLPFRNFTQCSTMVKKILAYEKGEIFSQDTSFILKLTTIVREDQPPDPYYQADARYIRNLALQNGFILAESLLNFLGHNANDVINSMNDGRAFLVYRGQGTGNWWSPFNINVALANNLNKLPIVISATCQTMALGVNESMLGEAFMRFGKPCSLKGAVAFFGTTWTGSHISQQRGTYARAFFDAIFNNKIYKLGLIHKRAKYVLDSIFHDQTRYQEWNFYGCPEMPIWTQKPKKLIVECETIVNLQPQEYVIRVKDFATQMPIPNVFVCLTMDSTIYLFDSTDNSGYVRFNFSPSHLGNFKIVAHYYNYLPEIKIGRVIPGNIPYLQYQGITINDYPNGNNDNQINPGEEIWGYLKIKNIGQYPAYNVKGILRSEVVNILDSILNFHNILPNDSSSAYYRFYTPQNCTAYQQIPFNLILRDTFNNQWQINFSLMVFAGKIKIISFFINDSPPFGNNNHQLGRNEGIKLIPKISNIGNSFLKNIGLKILPIGITQNYINIIDSLTNISFINSNETIFNPERYFTLTSSASLPTNYPFPFKLYLRAFGETYQIFDSFSFNLVSENLGNIEPVGPDNYGYYAYDDVDTLTGQAPVYQWYEISQIGRMIPEISNHDAAVVTLPLPFRFKYYGIWYDSISICSNGFLAMGRTNYRFGNNGPIPDTSGPPAMIAPFWDDLNTDESQNNGYGDIYEYYDQENHLYIVEFYQVAHHRRPNVRETFQVILYDPRYYPTPTGDGEIVFQYYLVADPTSLTLGIENPQENDGIQCLYNSNYHPNTALLTSRRAIKFTTKRPLNKRPYLTIINIFVSDSLGNNNGILEPNERILLTFQIKNFGDTTAFNTLGILRNLDNNVILIDSIKTFGNIPVGNSVSNFSPYIFDIVSQPNDSILDFSLALNCDNYSINIPFYLSIGYQSEIKERFSIIIKKNSQLKFDKKNSLILNPLGQKISNGKLKKGIYYLLIKEDKKWIKRKFIYLP</sequence>
<evidence type="ECO:0000313" key="3">
    <source>
        <dbReference type="EMBL" id="HGQ55120.1"/>
    </source>
</evidence>
<dbReference type="SUPFAM" id="SSF52129">
    <property type="entry name" value="Caspase-like"/>
    <property type="match status" value="1"/>
</dbReference>
<dbReference type="InterPro" id="IPR029030">
    <property type="entry name" value="Caspase-like_dom_sf"/>
</dbReference>
<name>A0A7V4CHC5_UNCW3</name>
<proteinExistence type="predicted"/>
<dbReference type="Gene3D" id="3.40.50.1460">
    <property type="match status" value="1"/>
</dbReference>
<dbReference type="EMBL" id="DTBX01000053">
    <property type="protein sequence ID" value="HGQ55120.1"/>
    <property type="molecule type" value="Genomic_DNA"/>
</dbReference>
<evidence type="ECO:0000259" key="2">
    <source>
        <dbReference type="Pfam" id="PF01364"/>
    </source>
</evidence>
<reference evidence="3" key="1">
    <citation type="journal article" date="2020" name="mSystems">
        <title>Genome- and Community-Level Interaction Insights into Carbon Utilization and Element Cycling Functions of Hydrothermarchaeota in Hydrothermal Sediment.</title>
        <authorList>
            <person name="Zhou Z."/>
            <person name="Liu Y."/>
            <person name="Xu W."/>
            <person name="Pan J."/>
            <person name="Luo Z.H."/>
            <person name="Li M."/>
        </authorList>
    </citation>
    <scope>NUCLEOTIDE SEQUENCE [LARGE SCALE GENOMIC DNA]</scope>
    <source>
        <strain evidence="3">SpSt-655</strain>
    </source>
</reference>
<dbReference type="AlphaFoldDB" id="A0A7V4CHC5"/>
<dbReference type="GO" id="GO:0008234">
    <property type="term" value="F:cysteine-type peptidase activity"/>
    <property type="evidence" value="ECO:0007669"/>
    <property type="project" value="InterPro"/>
</dbReference>
<gene>
    <name evidence="3" type="ORF">ENU28_01480</name>
</gene>
<dbReference type="Pfam" id="PF01364">
    <property type="entry name" value="Peptidase_C25"/>
    <property type="match status" value="1"/>
</dbReference>
<dbReference type="InterPro" id="IPR029031">
    <property type="entry name" value="Gingipain_N_sf"/>
</dbReference>
<keyword evidence="1" id="KW-0732">Signal</keyword>
<feature type="domain" description="Gingipain" evidence="2">
    <location>
        <begin position="17"/>
        <end position="336"/>
    </location>
</feature>